<dbReference type="SUPFAM" id="SSF63712">
    <property type="entry name" value="Nicotinic receptor ligand binding domain-like"/>
    <property type="match status" value="1"/>
</dbReference>
<proteinExistence type="predicted"/>
<name>A0A9N8E9C6_9STRA</name>
<dbReference type="InterPro" id="IPR036734">
    <property type="entry name" value="Neur_chan_lig-bd_sf"/>
</dbReference>
<evidence type="ECO:0000256" key="3">
    <source>
        <dbReference type="SAM" id="Phobius"/>
    </source>
</evidence>
<dbReference type="Pfam" id="PF12762">
    <property type="entry name" value="DDE_Tnp_IS1595"/>
    <property type="match status" value="1"/>
</dbReference>
<dbReference type="GO" id="GO:0016020">
    <property type="term" value="C:membrane"/>
    <property type="evidence" value="ECO:0007669"/>
    <property type="project" value="UniProtKB-SubCell"/>
</dbReference>
<dbReference type="OrthoDB" id="192269at2759"/>
<comment type="caution">
    <text evidence="5">The sequence shown here is derived from an EMBL/GenBank/DDBJ whole genome shotgun (WGS) entry which is preliminary data.</text>
</comment>
<dbReference type="InterPro" id="IPR006029">
    <property type="entry name" value="Neurotrans-gated_channel_TM"/>
</dbReference>
<evidence type="ECO:0000313" key="6">
    <source>
        <dbReference type="Proteomes" id="UP001153069"/>
    </source>
</evidence>
<keyword evidence="6" id="KW-1185">Reference proteome</keyword>
<dbReference type="PANTHER" id="PTHR47163:SF2">
    <property type="entry name" value="SI:DKEY-17M8.2"/>
    <property type="match status" value="1"/>
</dbReference>
<feature type="transmembrane region" description="Helical" evidence="3">
    <location>
        <begin position="502"/>
        <end position="523"/>
    </location>
</feature>
<feature type="transmembrane region" description="Helical" evidence="3">
    <location>
        <begin position="470"/>
        <end position="490"/>
    </location>
</feature>
<comment type="subcellular location">
    <subcellularLocation>
        <location evidence="1">Membrane</location>
        <topology evidence="1">Multi-pass membrane protein</topology>
    </subcellularLocation>
</comment>
<dbReference type="InterPro" id="IPR006202">
    <property type="entry name" value="Neur_chan_lig-bd"/>
</dbReference>
<evidence type="ECO:0000256" key="1">
    <source>
        <dbReference type="ARBA" id="ARBA00004141"/>
    </source>
</evidence>
<dbReference type="Pfam" id="PF02931">
    <property type="entry name" value="Neur_chan_LBD"/>
    <property type="match status" value="1"/>
</dbReference>
<keyword evidence="3" id="KW-0812">Transmembrane</keyword>
<keyword evidence="3" id="KW-0472">Membrane</keyword>
<feature type="region of interest" description="Disordered" evidence="2">
    <location>
        <begin position="532"/>
        <end position="584"/>
    </location>
</feature>
<dbReference type="PANTHER" id="PTHR47163">
    <property type="entry name" value="DDE_TNP_IS1595 DOMAIN-CONTAINING PROTEIN"/>
    <property type="match status" value="1"/>
</dbReference>
<accession>A0A9N8E9C6</accession>
<dbReference type="SMART" id="SM01126">
    <property type="entry name" value="DDE_Tnp_IS1595"/>
    <property type="match status" value="1"/>
</dbReference>
<keyword evidence="5" id="KW-0675">Receptor</keyword>
<dbReference type="Gene3D" id="2.70.170.10">
    <property type="entry name" value="Neurotransmitter-gated ion-channel ligand-binding domain"/>
    <property type="match status" value="1"/>
</dbReference>
<keyword evidence="3" id="KW-1133">Transmembrane helix</keyword>
<sequence length="703" mass="80149">MENYQIGGIGIEVEIDESKFGKRKYHRGHRVDGVWVFGGVERTPERKCFLVAVPDRKKPTLEALITDFILPGSIIVSDKFPSYEDLEGKEDFWYQHEVVNHSENYKDPLTGACTNTIEGTWNGVKKLVPARKRTEEGVKPCLFEFMWRRMNQGRLWRALLEALAQVRKSEMQTSSITIPSDYVFGEVRSLQEEHNSSMCSICHDSTVIDEKIPFYRSSEEDGIPSNLTCGEWEQLAQSSLLLTDDNCDSWIRNFYSQCCEGSVPVYQCESNIRQQILENYDPAVPPIVTPRSPIHVTVTLSPNAVEKIDVQTGTARIMISLLMEWKDERLQWEPTEDTCAGAVSLWAGWEKEKTEVWVPDIDMYNQVEGLQTMPDTLALVDSSGMVSWRRNGGLEAGPFEGTFNEYLPIPELSESGTAFGGSVMYFNLYYRRAQAYYVNNLLVPTIILTYVSMGTYLLDLRVGERLSYGMALALVVVAQHIATGGVVPISNERLWIDKFIGWSFYWVILGLVESVAIGYLYFFRKDKADKEVSSPEQQQQQQNPLYDGMKVPETEEEDRNGEPKSEFFPTRSLQPQQSTRGEDRSIVLNERTSTIVDCDNLASYLEEGISTSSGAGYAQSPLTNDNNNGTAQFTTFKQQLQDDPSESWVYTVSLRRIDQFFFLFTMVTYSIFIIVMFASRPYWGRNLKNVWLHQGDASWDSNR</sequence>
<dbReference type="Proteomes" id="UP001153069">
    <property type="component" value="Unassembled WGS sequence"/>
</dbReference>
<dbReference type="SUPFAM" id="SSF90112">
    <property type="entry name" value="Neurotransmitter-gated ion-channel transmembrane pore"/>
    <property type="match status" value="1"/>
</dbReference>
<dbReference type="InterPro" id="IPR038050">
    <property type="entry name" value="Neuro_actylchol_rec"/>
</dbReference>
<dbReference type="GO" id="GO:0005230">
    <property type="term" value="F:extracellular ligand-gated monoatomic ion channel activity"/>
    <property type="evidence" value="ECO:0007669"/>
    <property type="project" value="InterPro"/>
</dbReference>
<organism evidence="5 6">
    <name type="scientific">Seminavis robusta</name>
    <dbReference type="NCBI Taxonomy" id="568900"/>
    <lineage>
        <taxon>Eukaryota</taxon>
        <taxon>Sar</taxon>
        <taxon>Stramenopiles</taxon>
        <taxon>Ochrophyta</taxon>
        <taxon>Bacillariophyta</taxon>
        <taxon>Bacillariophyceae</taxon>
        <taxon>Bacillariophycidae</taxon>
        <taxon>Naviculales</taxon>
        <taxon>Naviculaceae</taxon>
        <taxon>Seminavis</taxon>
    </lineage>
</organism>
<evidence type="ECO:0000259" key="4">
    <source>
        <dbReference type="SMART" id="SM01126"/>
    </source>
</evidence>
<reference evidence="5" key="1">
    <citation type="submission" date="2020-06" db="EMBL/GenBank/DDBJ databases">
        <authorList>
            <consortium name="Plant Systems Biology data submission"/>
        </authorList>
    </citation>
    <scope>NUCLEOTIDE SEQUENCE</scope>
    <source>
        <strain evidence="5">D6</strain>
    </source>
</reference>
<dbReference type="Pfam" id="PF02932">
    <property type="entry name" value="Neur_chan_memb"/>
    <property type="match status" value="1"/>
</dbReference>
<protein>
    <submittedName>
        <fullName evidence="5">Neuronal acetylcholine receptor subunit alpha-7</fullName>
    </submittedName>
</protein>
<feature type="domain" description="ISXO2-like transposase" evidence="4">
    <location>
        <begin position="5"/>
        <end position="150"/>
    </location>
</feature>
<dbReference type="InterPro" id="IPR024445">
    <property type="entry name" value="Tnp_ISXO2-like"/>
</dbReference>
<feature type="transmembrane region" description="Helical" evidence="3">
    <location>
        <begin position="436"/>
        <end position="458"/>
    </location>
</feature>
<evidence type="ECO:0000313" key="5">
    <source>
        <dbReference type="EMBL" id="CAB9516255.1"/>
    </source>
</evidence>
<dbReference type="InterPro" id="IPR036719">
    <property type="entry name" value="Neuro-gated_channel_TM_sf"/>
</dbReference>
<evidence type="ECO:0000256" key="2">
    <source>
        <dbReference type="SAM" id="MobiDB-lite"/>
    </source>
</evidence>
<feature type="transmembrane region" description="Helical" evidence="3">
    <location>
        <begin position="660"/>
        <end position="683"/>
    </location>
</feature>
<dbReference type="EMBL" id="CAICTM010000769">
    <property type="protein sequence ID" value="CAB9516255.1"/>
    <property type="molecule type" value="Genomic_DNA"/>
</dbReference>
<dbReference type="InterPro" id="IPR053164">
    <property type="entry name" value="IS1016-like_transposase"/>
</dbReference>
<gene>
    <name evidence="5" type="ORF">SEMRO_770_G200000.1</name>
</gene>
<dbReference type="Gene3D" id="1.20.58.390">
    <property type="entry name" value="Neurotransmitter-gated ion-channel transmembrane domain"/>
    <property type="match status" value="1"/>
</dbReference>
<dbReference type="AlphaFoldDB" id="A0A9N8E9C6"/>